<dbReference type="InterPro" id="IPR013210">
    <property type="entry name" value="LRR_N_plant-typ"/>
</dbReference>
<reference evidence="16" key="2">
    <citation type="submission" date="2025-08" db="UniProtKB">
        <authorList>
            <consortium name="RefSeq"/>
        </authorList>
    </citation>
    <scope>IDENTIFICATION</scope>
</reference>
<dbReference type="FunFam" id="3.80.10.10:FF:000101">
    <property type="entry name" value="LRR receptor-like serine/threonine-protein kinase ERECTA"/>
    <property type="match status" value="1"/>
</dbReference>
<dbReference type="SUPFAM" id="SSF52058">
    <property type="entry name" value="L domain-like"/>
    <property type="match status" value="1"/>
</dbReference>
<feature type="chain" id="PRO_5010573970" evidence="13">
    <location>
        <begin position="23"/>
        <end position="249"/>
    </location>
</feature>
<protein>
    <submittedName>
        <fullName evidence="16">Protein NSP-INTERACTING KINASE 2 isoform X1</fullName>
    </submittedName>
</protein>
<keyword evidence="4 13" id="KW-0732">Signal</keyword>
<keyword evidence="10" id="KW-0675">Receptor</keyword>
<proteinExistence type="predicted"/>
<dbReference type="GO" id="GO:0007165">
    <property type="term" value="P:signal transduction"/>
    <property type="evidence" value="ECO:0000318"/>
    <property type="project" value="GO_Central"/>
</dbReference>
<dbReference type="STRING" id="3635.A0A1U8HT37"/>
<name>A0A1U8HT37_GOSHI</name>
<evidence type="ECO:0000256" key="6">
    <source>
        <dbReference type="ARBA" id="ARBA00022741"/>
    </source>
</evidence>
<keyword evidence="9 12" id="KW-0472">Membrane</keyword>
<keyword evidence="3 12" id="KW-0812">Transmembrane</keyword>
<dbReference type="Pfam" id="PF08263">
    <property type="entry name" value="LRRNT_2"/>
    <property type="match status" value="1"/>
</dbReference>
<evidence type="ECO:0000256" key="1">
    <source>
        <dbReference type="ARBA" id="ARBA00004479"/>
    </source>
</evidence>
<dbReference type="RefSeq" id="XP_016667128.1">
    <property type="nucleotide sequence ID" value="XM_016811639.2"/>
</dbReference>
<reference evidence="15" key="1">
    <citation type="journal article" date="2020" name="Nat. Genet.">
        <title>Genomic diversifications of five Gossypium allopolyploid species and their impact on cotton improvement.</title>
        <authorList>
            <person name="Chen Z.J."/>
            <person name="Sreedasyam A."/>
            <person name="Ando A."/>
            <person name="Song Q."/>
            <person name="De Santiago L.M."/>
            <person name="Hulse-Kemp A.M."/>
            <person name="Ding M."/>
            <person name="Ye W."/>
            <person name="Kirkbride R.C."/>
            <person name="Jenkins J."/>
            <person name="Plott C."/>
            <person name="Lovell J."/>
            <person name="Lin Y.M."/>
            <person name="Vaughn R."/>
            <person name="Liu B."/>
            <person name="Simpson S."/>
            <person name="Scheffler B.E."/>
            <person name="Wen L."/>
            <person name="Saski C.A."/>
            <person name="Grover C.E."/>
            <person name="Hu G."/>
            <person name="Conover J.L."/>
            <person name="Carlson J.W."/>
            <person name="Shu S."/>
            <person name="Boston L.B."/>
            <person name="Williams M."/>
            <person name="Peterson D.G."/>
            <person name="McGee K."/>
            <person name="Jones D.C."/>
            <person name="Wendel J.F."/>
            <person name="Stelly D.M."/>
            <person name="Grimwood J."/>
            <person name="Schmutz J."/>
        </authorList>
    </citation>
    <scope>NUCLEOTIDE SEQUENCE [LARGE SCALE GENOMIC DNA]</scope>
    <source>
        <strain evidence="15">cv. TM-1</strain>
    </source>
</reference>
<evidence type="ECO:0000256" key="13">
    <source>
        <dbReference type="SAM" id="SignalP"/>
    </source>
</evidence>
<evidence type="ECO:0000256" key="7">
    <source>
        <dbReference type="ARBA" id="ARBA00022840"/>
    </source>
</evidence>
<keyword evidence="5" id="KW-0677">Repeat</keyword>
<dbReference type="GO" id="GO:0005524">
    <property type="term" value="F:ATP binding"/>
    <property type="evidence" value="ECO:0007669"/>
    <property type="project" value="UniProtKB-KW"/>
</dbReference>
<dbReference type="GO" id="GO:0005886">
    <property type="term" value="C:plasma membrane"/>
    <property type="evidence" value="ECO:0000318"/>
    <property type="project" value="GO_Central"/>
</dbReference>
<evidence type="ECO:0000256" key="5">
    <source>
        <dbReference type="ARBA" id="ARBA00022737"/>
    </source>
</evidence>
<evidence type="ECO:0000259" key="14">
    <source>
        <dbReference type="Pfam" id="PF08263"/>
    </source>
</evidence>
<dbReference type="PaxDb" id="3635-A0A1U8HT37"/>
<dbReference type="Pfam" id="PF00560">
    <property type="entry name" value="LRR_1"/>
    <property type="match status" value="3"/>
</dbReference>
<dbReference type="PANTHER" id="PTHR47988">
    <property type="entry name" value="SOMATIC EMBRYOGENESIS RECEPTOR KINASE 1"/>
    <property type="match status" value="1"/>
</dbReference>
<evidence type="ECO:0000256" key="12">
    <source>
        <dbReference type="SAM" id="Phobius"/>
    </source>
</evidence>
<dbReference type="InterPro" id="IPR001611">
    <property type="entry name" value="Leu-rich_rpt"/>
</dbReference>
<keyword evidence="16" id="KW-0418">Kinase</keyword>
<feature type="transmembrane region" description="Helical" evidence="12">
    <location>
        <begin position="225"/>
        <end position="243"/>
    </location>
</feature>
<dbReference type="SMR" id="A0A1U8HT37"/>
<evidence type="ECO:0000256" key="8">
    <source>
        <dbReference type="ARBA" id="ARBA00022989"/>
    </source>
</evidence>
<sequence>MSIRTEISVLVCCLVFSRLSTSGSPSNGVGSEVIALMGIKSFLVDPNGVLENWDEASPDPCTWSMVTCSADGQVIGLGAPSQGLSGVLAPSIGNLTNIQTVLLQDNNISGNIPSEIGKLSKLQNLDLSNNNFCGQIPTTFSHLKNLEFLRLTGNNLSGEIPASLANLTDLHLIDLSFNNLSGKIAILPAQVFNIEGNPYLYTKGTYMVDKGSLPDSSKAKLNKSGIFYVIPVLMVPYYYSYFWDSSFFI</sequence>
<evidence type="ECO:0000256" key="2">
    <source>
        <dbReference type="ARBA" id="ARBA00022614"/>
    </source>
</evidence>
<dbReference type="OMA" id="KGTYMVD"/>
<dbReference type="AlphaFoldDB" id="A0A1U8HT37"/>
<dbReference type="Proteomes" id="UP000818029">
    <property type="component" value="Chromosome A03"/>
</dbReference>
<evidence type="ECO:0000256" key="3">
    <source>
        <dbReference type="ARBA" id="ARBA00022692"/>
    </source>
</evidence>
<comment type="subcellular location">
    <subcellularLocation>
        <location evidence="1">Membrane</location>
        <topology evidence="1">Single-pass type I membrane protein</topology>
    </subcellularLocation>
</comment>
<keyword evidence="16" id="KW-0808">Transferase</keyword>
<evidence type="ECO:0000256" key="9">
    <source>
        <dbReference type="ARBA" id="ARBA00023136"/>
    </source>
</evidence>
<keyword evidence="7" id="KW-0067">ATP-binding</keyword>
<keyword evidence="8 12" id="KW-1133">Transmembrane helix</keyword>
<organism evidence="15 16">
    <name type="scientific">Gossypium hirsutum</name>
    <name type="common">Upland cotton</name>
    <name type="synonym">Gossypium mexicanum</name>
    <dbReference type="NCBI Taxonomy" id="3635"/>
    <lineage>
        <taxon>Eukaryota</taxon>
        <taxon>Viridiplantae</taxon>
        <taxon>Streptophyta</taxon>
        <taxon>Embryophyta</taxon>
        <taxon>Tracheophyta</taxon>
        <taxon>Spermatophyta</taxon>
        <taxon>Magnoliopsida</taxon>
        <taxon>eudicotyledons</taxon>
        <taxon>Gunneridae</taxon>
        <taxon>Pentapetalae</taxon>
        <taxon>rosids</taxon>
        <taxon>malvids</taxon>
        <taxon>Malvales</taxon>
        <taxon>Malvaceae</taxon>
        <taxon>Malvoideae</taxon>
        <taxon>Gossypium</taxon>
    </lineage>
</organism>
<dbReference type="KEGG" id="ghi:107887407"/>
<evidence type="ECO:0000256" key="11">
    <source>
        <dbReference type="ARBA" id="ARBA00023180"/>
    </source>
</evidence>
<dbReference type="GeneID" id="107887407"/>
<keyword evidence="6" id="KW-0547">Nucleotide-binding</keyword>
<keyword evidence="11" id="KW-0325">Glycoprotein</keyword>
<keyword evidence="2" id="KW-0433">Leucine-rich repeat</keyword>
<feature type="signal peptide" evidence="13">
    <location>
        <begin position="1"/>
        <end position="22"/>
    </location>
</feature>
<keyword evidence="15" id="KW-1185">Reference proteome</keyword>
<feature type="domain" description="Leucine-rich repeat-containing N-terminal plant-type" evidence="14">
    <location>
        <begin position="31"/>
        <end position="69"/>
    </location>
</feature>
<gene>
    <name evidence="16" type="primary">LOC107887407</name>
</gene>
<dbReference type="InterPro" id="IPR032675">
    <property type="entry name" value="LRR_dom_sf"/>
</dbReference>
<dbReference type="OrthoDB" id="1056777at2759"/>
<accession>A0A1U8HT37</accession>
<evidence type="ECO:0000256" key="4">
    <source>
        <dbReference type="ARBA" id="ARBA00022729"/>
    </source>
</evidence>
<evidence type="ECO:0000313" key="15">
    <source>
        <dbReference type="Proteomes" id="UP000818029"/>
    </source>
</evidence>
<evidence type="ECO:0000256" key="10">
    <source>
        <dbReference type="ARBA" id="ARBA00023170"/>
    </source>
</evidence>
<dbReference type="GO" id="GO:0004675">
    <property type="term" value="F:transmembrane receptor protein serine/threonine kinase activity"/>
    <property type="evidence" value="ECO:0000318"/>
    <property type="project" value="GO_Central"/>
</dbReference>
<dbReference type="Gene3D" id="3.80.10.10">
    <property type="entry name" value="Ribonuclease Inhibitor"/>
    <property type="match status" value="1"/>
</dbReference>
<evidence type="ECO:0000313" key="16">
    <source>
        <dbReference type="RefSeq" id="XP_016667128.1"/>
    </source>
</evidence>